<gene>
    <name evidence="7" type="ORF">FEM48_Zijuj10G0158500</name>
</gene>
<dbReference type="GO" id="GO:0008970">
    <property type="term" value="F:phospholipase A1 activity"/>
    <property type="evidence" value="ECO:0007669"/>
    <property type="project" value="UniProtKB-UniRule"/>
</dbReference>
<comment type="similarity">
    <text evidence="1 5">Belongs to the AB hydrolase superfamily. Lipase family.</text>
</comment>
<dbReference type="Proteomes" id="UP000813462">
    <property type="component" value="Unassembled WGS sequence"/>
</dbReference>
<organism evidence="7 8">
    <name type="scientific">Ziziphus jujuba var. spinosa</name>
    <dbReference type="NCBI Taxonomy" id="714518"/>
    <lineage>
        <taxon>Eukaryota</taxon>
        <taxon>Viridiplantae</taxon>
        <taxon>Streptophyta</taxon>
        <taxon>Embryophyta</taxon>
        <taxon>Tracheophyta</taxon>
        <taxon>Spermatophyta</taxon>
        <taxon>Magnoliopsida</taxon>
        <taxon>eudicotyledons</taxon>
        <taxon>Gunneridae</taxon>
        <taxon>Pentapetalae</taxon>
        <taxon>rosids</taxon>
        <taxon>fabids</taxon>
        <taxon>Rosales</taxon>
        <taxon>Rhamnaceae</taxon>
        <taxon>Paliureae</taxon>
        <taxon>Ziziphus</taxon>
    </lineage>
</organism>
<dbReference type="AlphaFoldDB" id="A0A978UPA7"/>
<keyword evidence="3 5" id="KW-0442">Lipid degradation</keyword>
<comment type="function">
    <text evidence="5">Acylhydrolase that catalyzes the hydrolysis of phospholipids at the sn-1 position.</text>
</comment>
<feature type="domain" description="Fungal lipase-type" evidence="6">
    <location>
        <begin position="128"/>
        <end position="286"/>
    </location>
</feature>
<keyword evidence="4 5" id="KW-0443">Lipid metabolism</keyword>
<dbReference type="InterPro" id="IPR029058">
    <property type="entry name" value="AB_hydrolase_fold"/>
</dbReference>
<dbReference type="Pfam" id="PF01764">
    <property type="entry name" value="Lipase_3"/>
    <property type="match status" value="1"/>
</dbReference>
<dbReference type="CDD" id="cd00519">
    <property type="entry name" value="Lipase_3"/>
    <property type="match status" value="1"/>
</dbReference>
<proteinExistence type="inferred from homology"/>
<sequence>MASKTIPWRELNGESKWTGLLEYPLNPELGDYLTHYCKMIEPIMDFFDKDNNSETLGLSRVDKKDLLNKAGLSKFYTVEEYLFASTKNIRMENDTRIMKLKSGYSNWMGYVAVSKDQGKAKFGRRDIVIAIRATIKQEEWFIKYCLNELVPANEIFGHDHKLKPKLHKGRYEYYITEDHHKSVKELVAKYQGEEISITVTGFSMGGAFATIIATDIVYNANKLLNNHACRGTSTTDNMIPVTAFVFANSPVGDEDFSKVVCCLEFCNLRILRVKHEIDENPNTPTEDDGYFHVGKDLIIRRACGKEHSLSNFRSVEVLSAFNIDIDQVL</sequence>
<protein>
    <recommendedName>
        <fullName evidence="5">Phospholipase A1</fullName>
        <ecNumber evidence="5">3.1.1.-</ecNumber>
    </recommendedName>
</protein>
<evidence type="ECO:0000256" key="4">
    <source>
        <dbReference type="ARBA" id="ARBA00023098"/>
    </source>
</evidence>
<name>A0A978UPA7_ZIZJJ</name>
<accession>A0A978UPA7</accession>
<dbReference type="EC" id="3.1.1.-" evidence="5"/>
<comment type="caution">
    <text evidence="7">The sequence shown here is derived from an EMBL/GenBank/DDBJ whole genome shotgun (WGS) entry which is preliminary data.</text>
</comment>
<evidence type="ECO:0000256" key="2">
    <source>
        <dbReference type="ARBA" id="ARBA00022801"/>
    </source>
</evidence>
<dbReference type="SUPFAM" id="SSF53474">
    <property type="entry name" value="alpha/beta-Hydrolases"/>
    <property type="match status" value="1"/>
</dbReference>
<dbReference type="GO" id="GO:0016042">
    <property type="term" value="P:lipid catabolic process"/>
    <property type="evidence" value="ECO:0007669"/>
    <property type="project" value="UniProtKB-UniRule"/>
</dbReference>
<reference evidence="7" key="1">
    <citation type="journal article" date="2021" name="Front. Plant Sci.">
        <title>Chromosome-Scale Genome Assembly for Chinese Sour Jujube and Insights Into Its Genome Evolution and Domestication Signature.</title>
        <authorList>
            <person name="Shen L.-Y."/>
            <person name="Luo H."/>
            <person name="Wang X.-L."/>
            <person name="Wang X.-M."/>
            <person name="Qiu X.-J."/>
            <person name="Liu H."/>
            <person name="Zhou S.-S."/>
            <person name="Jia K.-H."/>
            <person name="Nie S."/>
            <person name="Bao Y.-T."/>
            <person name="Zhang R.-G."/>
            <person name="Yun Q.-Z."/>
            <person name="Chai Y.-H."/>
            <person name="Lu J.-Y."/>
            <person name="Li Y."/>
            <person name="Zhao S.-W."/>
            <person name="Mao J.-F."/>
            <person name="Jia S.-G."/>
            <person name="Mao Y.-M."/>
        </authorList>
    </citation>
    <scope>NUCLEOTIDE SEQUENCE</scope>
    <source>
        <strain evidence="7">AT0</strain>
        <tissue evidence="7">Leaf</tissue>
    </source>
</reference>
<evidence type="ECO:0000259" key="6">
    <source>
        <dbReference type="Pfam" id="PF01764"/>
    </source>
</evidence>
<dbReference type="Gene3D" id="3.40.50.1820">
    <property type="entry name" value="alpha/beta hydrolase"/>
    <property type="match status" value="1"/>
</dbReference>
<dbReference type="PANTHER" id="PTHR31828">
    <property type="entry name" value="PHOSPHOLIPASE A1-IIGAMMA"/>
    <property type="match status" value="1"/>
</dbReference>
<evidence type="ECO:0000313" key="8">
    <source>
        <dbReference type="Proteomes" id="UP000813462"/>
    </source>
</evidence>
<evidence type="ECO:0000256" key="3">
    <source>
        <dbReference type="ARBA" id="ARBA00022963"/>
    </source>
</evidence>
<evidence type="ECO:0000256" key="1">
    <source>
        <dbReference type="ARBA" id="ARBA00010701"/>
    </source>
</evidence>
<evidence type="ECO:0000256" key="5">
    <source>
        <dbReference type="RuleBase" id="RU367093"/>
    </source>
</evidence>
<dbReference type="InterPro" id="IPR002921">
    <property type="entry name" value="Fungal_lipase-type"/>
</dbReference>
<evidence type="ECO:0000313" key="7">
    <source>
        <dbReference type="EMBL" id="KAH7516659.1"/>
    </source>
</evidence>
<keyword evidence="2 5" id="KW-0378">Hydrolase</keyword>
<dbReference type="PANTHER" id="PTHR31828:SF20">
    <property type="entry name" value="PHOSPHOLIPASE A1"/>
    <property type="match status" value="1"/>
</dbReference>
<dbReference type="InterPro" id="IPR033556">
    <property type="entry name" value="PLA"/>
</dbReference>
<dbReference type="EMBL" id="JAEACU010000010">
    <property type="protein sequence ID" value="KAH7516659.1"/>
    <property type="molecule type" value="Genomic_DNA"/>
</dbReference>